<dbReference type="AlphaFoldDB" id="A0A7G2CBC6"/>
<dbReference type="EMBL" id="LR877152">
    <property type="protein sequence ID" value="CAD2217116.1"/>
    <property type="molecule type" value="Genomic_DNA"/>
</dbReference>
<reference evidence="4 5" key="1">
    <citation type="submission" date="2020-08" db="EMBL/GenBank/DDBJ databases">
        <authorList>
            <person name="Newling K."/>
            <person name="Davey J."/>
            <person name="Forrester S."/>
        </authorList>
    </citation>
    <scope>NUCLEOTIDE SEQUENCE [LARGE SCALE GENOMIC DNA]</scope>
    <source>
        <strain evidence="5">Crithidia deanei Carvalho (ATCC PRA-265)</strain>
    </source>
</reference>
<dbReference type="GO" id="GO:0000145">
    <property type="term" value="C:exocyst"/>
    <property type="evidence" value="ECO:0007669"/>
    <property type="project" value="InterPro"/>
</dbReference>
<evidence type="ECO:0000259" key="3">
    <source>
        <dbReference type="Pfam" id="PF09763"/>
    </source>
</evidence>
<accession>A0A7G2CBC6</accession>
<name>A0A7G2CBC6_9TRYP</name>
<keyword evidence="1" id="KW-0175">Coiled coil</keyword>
<dbReference type="InterPro" id="IPR019160">
    <property type="entry name" value="Sec3_CC"/>
</dbReference>
<proteinExistence type="predicted"/>
<dbReference type="OrthoDB" id="276486at2759"/>
<dbReference type="GO" id="GO:0006893">
    <property type="term" value="P:Golgi to plasma membrane transport"/>
    <property type="evidence" value="ECO:0007669"/>
    <property type="project" value="TreeGrafter"/>
</dbReference>
<feature type="compositionally biased region" description="Low complexity" evidence="2">
    <location>
        <begin position="626"/>
        <end position="635"/>
    </location>
</feature>
<dbReference type="PANTHER" id="PTHR16092:SF14">
    <property type="entry name" value="EXOCYST COMPLEX COMPONENT 1 ISOFORM X1"/>
    <property type="match status" value="1"/>
</dbReference>
<feature type="coiled-coil region" evidence="1">
    <location>
        <begin position="231"/>
        <end position="289"/>
    </location>
</feature>
<evidence type="ECO:0000256" key="2">
    <source>
        <dbReference type="SAM" id="MobiDB-lite"/>
    </source>
</evidence>
<dbReference type="GO" id="GO:0005546">
    <property type="term" value="F:phosphatidylinositol-4,5-bisphosphate binding"/>
    <property type="evidence" value="ECO:0007669"/>
    <property type="project" value="TreeGrafter"/>
</dbReference>
<feature type="region of interest" description="Disordered" evidence="2">
    <location>
        <begin position="614"/>
        <end position="642"/>
    </location>
</feature>
<feature type="region of interest" description="Disordered" evidence="2">
    <location>
        <begin position="515"/>
        <end position="534"/>
    </location>
</feature>
<dbReference type="GO" id="GO:0006887">
    <property type="term" value="P:exocytosis"/>
    <property type="evidence" value="ECO:0007669"/>
    <property type="project" value="InterPro"/>
</dbReference>
<dbReference type="Proteomes" id="UP000515908">
    <property type="component" value="Chromosome 08"/>
</dbReference>
<protein>
    <submittedName>
        <fullName evidence="4">Exocyst complex component Sec3, putative</fullName>
    </submittedName>
</protein>
<dbReference type="GO" id="GO:0005886">
    <property type="term" value="C:plasma membrane"/>
    <property type="evidence" value="ECO:0007669"/>
    <property type="project" value="TreeGrafter"/>
</dbReference>
<feature type="region of interest" description="Disordered" evidence="2">
    <location>
        <begin position="670"/>
        <end position="694"/>
    </location>
</feature>
<dbReference type="Pfam" id="PF09763">
    <property type="entry name" value="Sec3_CC"/>
    <property type="match status" value="1"/>
</dbReference>
<sequence length="924" mass="103585">MERLGELKPVVESIFRQRLEEVTAGEVVTEIGAKHKGNTKPRLAVLCRPLGNSGGCSLNLLSIDGASNKVKIKQTYAVDRLTDISHDGQFDATLNFAASGLLSISFGSNIQREMFVAAVKKLQAESQRGTGYGRGGADGISSPIRGVLSETVGAAADADAADRVRKLRQDKRRVFSKQEEDHLMKSMEHNSFDDIASFQDVLLRYQKEAELSSVDSLIQSSEDWVNVKNHVQDLILEVDELEGRIERYTTNLLSKKGVIQQIEHENSTLQQQQTNLETLYVLLADLKEQLGIKPEAARLLARLRMEPENNLVNFFSEGQNAAILSTTMRQMHSVLNNKTLEKDFPIAAVSERKIFFIEQRRMIALRSQTYIFSLIETCEEAYLNDKTRFSRGNTLVWRTHTELTDKLTSIKDILKALSYIDRERFIQTQRRYRTSMQKVYALEVTKFLKCLRRQVRKVSRFKGPFLLGTSQSQKEALNIHMESAQAGQTPRMFRGTPSVSPMLTPRMFRFDDDVDSHDGQHSGTSKASGGGELTIEFPSTRDFRDVELFDNPNTLRRLDAKGAGASVATGLKSLVNANAGGYVRPELGFAIALESTMVSVLQEEKILGECFGVSETVPEDPTSDPAAGGDQAAADKTNERAELSVPDSNDLFFESLLEVFGGSKLNYQEQMERDEEERTGGAGGLPPLYPGKRDSTLSTGKVDLGDFNPNVTPETINLMQSNFLVREFTEFTRYMMDRCDRIYSLPMLCMIKGLAERTDCVTYKSSFCRYILRKSETIVNEAMMRFVAEQTDSIARCKKKYLIKPTALLHCFTKMPAFFMRMEAVHNGLSMHIVDKTVYSSVSTSLVDQSFEVLDFVTNIKTNTGEEGKLRLREQLLQKLNVALEGKDADASSVKRGFIQQYRHHAFFCAFYASLPSTATPATC</sequence>
<dbReference type="VEuPathDB" id="TriTrypDB:ADEAN_000459400"/>
<feature type="domain" description="Exocyst complex component Sec3 coiled-coil" evidence="3">
    <location>
        <begin position="197"/>
        <end position="311"/>
    </location>
</feature>
<gene>
    <name evidence="4" type="ORF">ADEAN_000459400</name>
</gene>
<evidence type="ECO:0000313" key="4">
    <source>
        <dbReference type="EMBL" id="CAD2217116.1"/>
    </source>
</evidence>
<evidence type="ECO:0000313" key="5">
    <source>
        <dbReference type="Proteomes" id="UP000515908"/>
    </source>
</evidence>
<evidence type="ECO:0000256" key="1">
    <source>
        <dbReference type="SAM" id="Coils"/>
    </source>
</evidence>
<keyword evidence="5" id="KW-1185">Reference proteome</keyword>
<organism evidence="4 5">
    <name type="scientific">Angomonas deanei</name>
    <dbReference type="NCBI Taxonomy" id="59799"/>
    <lineage>
        <taxon>Eukaryota</taxon>
        <taxon>Discoba</taxon>
        <taxon>Euglenozoa</taxon>
        <taxon>Kinetoplastea</taxon>
        <taxon>Metakinetoplastina</taxon>
        <taxon>Trypanosomatida</taxon>
        <taxon>Trypanosomatidae</taxon>
        <taxon>Strigomonadinae</taxon>
        <taxon>Angomonas</taxon>
    </lineage>
</organism>
<dbReference type="PANTHER" id="PTHR16092">
    <property type="entry name" value="SEC3/SYNTAXIN-RELATED"/>
    <property type="match status" value="1"/>
</dbReference>